<comment type="function">
    <text evidence="1 17">Component of the ubiquinol-cytochrome c reductase complex (complex III or cytochrome b-c1 complex) that is part of the mitochondrial respiratory chain. The b-c1 complex mediates electron transfer from ubiquinol to cytochrome c. Contributes to the generation of a proton gradient across the mitochondrial membrane that is then used for ATP synthesis.</text>
</comment>
<evidence type="ECO:0000259" key="19">
    <source>
        <dbReference type="PROSITE" id="PS51003"/>
    </source>
</evidence>
<dbReference type="PROSITE" id="PS51002">
    <property type="entry name" value="CYTB_NTER"/>
    <property type="match status" value="1"/>
</dbReference>
<feature type="domain" description="Cytochrome b/b6 C-terminal region profile" evidence="19">
    <location>
        <begin position="201"/>
        <end position="362"/>
    </location>
</feature>
<dbReference type="Gene3D" id="1.20.810.10">
    <property type="entry name" value="Cytochrome Bc1 Complex, Chain C"/>
    <property type="match status" value="1"/>
</dbReference>
<evidence type="ECO:0000256" key="1">
    <source>
        <dbReference type="ARBA" id="ARBA00002566"/>
    </source>
</evidence>
<keyword evidence="12 17" id="KW-1133">Transmembrane helix</keyword>
<dbReference type="InterPro" id="IPR016174">
    <property type="entry name" value="Di-haem_cyt_TM"/>
</dbReference>
<comment type="similarity">
    <text evidence="17">Belongs to the cytochrome b family.</text>
</comment>
<accession>A1EHF8</accession>
<evidence type="ECO:0000313" key="20">
    <source>
        <dbReference type="EMBL" id="ABL11587.1"/>
    </source>
</evidence>
<evidence type="ECO:0000256" key="6">
    <source>
        <dbReference type="ARBA" id="ARBA00022617"/>
    </source>
</evidence>
<keyword evidence="15 17" id="KW-0496">Mitochondrion</keyword>
<evidence type="ECO:0000256" key="11">
    <source>
        <dbReference type="ARBA" id="ARBA00022982"/>
    </source>
</evidence>
<evidence type="ECO:0000256" key="12">
    <source>
        <dbReference type="ARBA" id="ARBA00022989"/>
    </source>
</evidence>
<dbReference type="GO" id="GO:0005743">
    <property type="term" value="C:mitochondrial inner membrane"/>
    <property type="evidence" value="ECO:0007669"/>
    <property type="project" value="UniProtKB-SubCell"/>
</dbReference>
<dbReference type="GO" id="GO:0046872">
    <property type="term" value="F:metal ion binding"/>
    <property type="evidence" value="ECO:0007669"/>
    <property type="project" value="UniProtKB-UniRule"/>
</dbReference>
<keyword evidence="5 17" id="KW-0813">Transport</keyword>
<evidence type="ECO:0000256" key="5">
    <source>
        <dbReference type="ARBA" id="ARBA00022448"/>
    </source>
</evidence>
<comment type="cofactor">
    <cofactor evidence="17">
        <name>heme b</name>
        <dbReference type="ChEBI" id="CHEBI:60344"/>
    </cofactor>
    <text evidence="17">Binds 2 heme groups non-covalently.</text>
</comment>
<name>A1EHF8_ROMCU</name>
<evidence type="ECO:0000256" key="4">
    <source>
        <dbReference type="ARBA" id="ARBA00013531"/>
    </source>
</evidence>
<evidence type="ECO:0000256" key="17">
    <source>
        <dbReference type="RuleBase" id="RU362117"/>
    </source>
</evidence>
<evidence type="ECO:0000256" key="16">
    <source>
        <dbReference type="ARBA" id="ARBA00023136"/>
    </source>
</evidence>
<keyword evidence="13 17" id="KW-0408">Iron</keyword>
<dbReference type="SUPFAM" id="SSF81342">
    <property type="entry name" value="Transmembrane di-heme cytochromes"/>
    <property type="match status" value="1"/>
</dbReference>
<comment type="subcellular location">
    <subcellularLocation>
        <location evidence="2">Mitochondrion inner membrane</location>
        <topology evidence="2">Multi-pass membrane protein</topology>
    </subcellularLocation>
</comment>
<dbReference type="PANTHER" id="PTHR19271:SF16">
    <property type="entry name" value="CYTOCHROME B"/>
    <property type="match status" value="1"/>
</dbReference>
<dbReference type="SUPFAM" id="SSF81648">
    <property type="entry name" value="a domain/subunit of cytochrome bc1 complex (Ubiquinol-cytochrome c reductase)"/>
    <property type="match status" value="1"/>
</dbReference>
<geneLocation type="mitochondrion" evidence="20"/>
<proteinExistence type="inferred from homology"/>
<feature type="transmembrane region" description="Helical" evidence="17">
    <location>
        <begin position="339"/>
        <end position="359"/>
    </location>
</feature>
<evidence type="ECO:0000256" key="8">
    <source>
        <dbReference type="ARBA" id="ARBA00022692"/>
    </source>
</evidence>
<dbReference type="GeneID" id="4575338"/>
<dbReference type="InterPro" id="IPR036150">
    <property type="entry name" value="Cyt_b/b6_C_sf"/>
</dbReference>
<protein>
    <recommendedName>
        <fullName evidence="4 17">Cytochrome b</fullName>
    </recommendedName>
</protein>
<keyword evidence="6 17" id="KW-0349">Heme</keyword>
<gene>
    <name evidence="20" type="primary">CYTB</name>
</gene>
<keyword evidence="16 17" id="KW-0472">Membrane</keyword>
<keyword evidence="11 17" id="KW-0249">Electron transport</keyword>
<keyword evidence="9 17" id="KW-0479">Metal-binding</keyword>
<comment type="subunit">
    <text evidence="3">The main subunits of complex b-c1 are: cytochrome b, cytochrome c1 and the Rieske protein.</text>
</comment>
<reference evidence="20" key="2">
    <citation type="journal article" date="1993" name="J. Nematol.">
        <title>Mitochondrial DNA Sequence Divergence among Meloidogyne incognita, Romanomermis culicivorax, Ascaris suum, and Caenorhabditis elegans.</title>
        <authorList>
            <person name="Powers T.O."/>
            <person name="Harris T.S."/>
            <person name="Hyman B.C."/>
        </authorList>
    </citation>
    <scope>NUCLEOTIDE SEQUENCE</scope>
</reference>
<evidence type="ECO:0000256" key="9">
    <source>
        <dbReference type="ARBA" id="ARBA00022723"/>
    </source>
</evidence>
<dbReference type="GO" id="GO:0006122">
    <property type="term" value="P:mitochondrial electron transport, ubiquinol to cytochrome c"/>
    <property type="evidence" value="ECO:0007669"/>
    <property type="project" value="TreeGrafter"/>
</dbReference>
<dbReference type="EMBL" id="EF154459">
    <property type="protein sequence ID" value="ABL11587.1"/>
    <property type="molecule type" value="Genomic_DNA"/>
</dbReference>
<dbReference type="InterPro" id="IPR027387">
    <property type="entry name" value="Cytb/b6-like_sf"/>
</dbReference>
<dbReference type="InterPro" id="IPR005798">
    <property type="entry name" value="Cyt_b/b6_C"/>
</dbReference>
<keyword evidence="7 17" id="KW-0679">Respiratory chain</keyword>
<feature type="transmembrane region" description="Helical" evidence="17">
    <location>
        <begin position="21"/>
        <end position="46"/>
    </location>
</feature>
<feature type="transmembrane region" description="Helical" evidence="17">
    <location>
        <begin position="281"/>
        <end position="304"/>
    </location>
</feature>
<organism evidence="20">
    <name type="scientific">Romanomermis culicivorax</name>
    <name type="common">Nematode worm</name>
    <dbReference type="NCBI Taxonomy" id="13658"/>
    <lineage>
        <taxon>Eukaryota</taxon>
        <taxon>Metazoa</taxon>
        <taxon>Ecdysozoa</taxon>
        <taxon>Nematoda</taxon>
        <taxon>Enoplea</taxon>
        <taxon>Dorylaimia</taxon>
        <taxon>Mermithida</taxon>
        <taxon>Mermithoidea</taxon>
        <taxon>Mermithidae</taxon>
        <taxon>Romanomermis</taxon>
    </lineage>
</organism>
<dbReference type="InterPro" id="IPR005797">
    <property type="entry name" value="Cyt_b/b6_N"/>
</dbReference>
<dbReference type="PANTHER" id="PTHR19271">
    <property type="entry name" value="CYTOCHROME B"/>
    <property type="match status" value="1"/>
</dbReference>
<feature type="transmembrane region" description="Helical" evidence="17">
    <location>
        <begin position="177"/>
        <end position="195"/>
    </location>
</feature>
<feature type="domain" description="Cytochrome b/b6 N-terminal region profile" evidence="18">
    <location>
        <begin position="1"/>
        <end position="200"/>
    </location>
</feature>
<evidence type="ECO:0000256" key="15">
    <source>
        <dbReference type="ARBA" id="ARBA00023128"/>
    </source>
</evidence>
<keyword evidence="10" id="KW-0999">Mitochondrion inner membrane</keyword>
<evidence type="ECO:0000256" key="14">
    <source>
        <dbReference type="ARBA" id="ARBA00023075"/>
    </source>
</evidence>
<dbReference type="RefSeq" id="YP_913160.1">
    <property type="nucleotide sequence ID" value="NC_008640.1"/>
</dbReference>
<dbReference type="AlphaFoldDB" id="A1EHF8"/>
<dbReference type="Pfam" id="PF00033">
    <property type="entry name" value="Cytochrome_B"/>
    <property type="match status" value="1"/>
</dbReference>
<feature type="transmembrane region" description="Helical" evidence="17">
    <location>
        <begin position="58"/>
        <end position="87"/>
    </location>
</feature>
<dbReference type="GO" id="GO:0016491">
    <property type="term" value="F:oxidoreductase activity"/>
    <property type="evidence" value="ECO:0007669"/>
    <property type="project" value="UniProtKB-UniRule"/>
</dbReference>
<evidence type="ECO:0000256" key="3">
    <source>
        <dbReference type="ARBA" id="ARBA00011649"/>
    </source>
</evidence>
<evidence type="ECO:0000256" key="2">
    <source>
        <dbReference type="ARBA" id="ARBA00004448"/>
    </source>
</evidence>
<reference evidence="20" key="3">
    <citation type="submission" date="2006-12" db="EMBL/GenBank/DDBJ databases">
        <authorList>
            <person name="Wu Z.K."/>
            <person name="Hyman B.C."/>
        </authorList>
    </citation>
    <scope>NUCLEOTIDE SEQUENCE</scope>
</reference>
<keyword evidence="14" id="KW-0830">Ubiquinone</keyword>
<evidence type="ECO:0000256" key="10">
    <source>
        <dbReference type="ARBA" id="ARBA00022792"/>
    </source>
</evidence>
<feature type="transmembrane region" description="Helical" evidence="17">
    <location>
        <begin position="311"/>
        <end position="327"/>
    </location>
</feature>
<feature type="transmembrane region" description="Helical" evidence="17">
    <location>
        <begin position="215"/>
        <end position="235"/>
    </location>
</feature>
<dbReference type="Pfam" id="PF00032">
    <property type="entry name" value="Cytochrom_B_C"/>
    <property type="match status" value="1"/>
</dbReference>
<evidence type="ECO:0000256" key="7">
    <source>
        <dbReference type="ARBA" id="ARBA00022660"/>
    </source>
</evidence>
<dbReference type="GO" id="GO:0008121">
    <property type="term" value="F:quinol-cytochrome-c reductase activity"/>
    <property type="evidence" value="ECO:0007669"/>
    <property type="project" value="TreeGrafter"/>
</dbReference>
<evidence type="ECO:0000259" key="18">
    <source>
        <dbReference type="PROSITE" id="PS51002"/>
    </source>
</evidence>
<feature type="transmembrane region" description="Helical" evidence="17">
    <location>
        <begin position="99"/>
        <end position="125"/>
    </location>
</feature>
<dbReference type="PROSITE" id="PS51003">
    <property type="entry name" value="CYTB_CTER"/>
    <property type="match status" value="1"/>
</dbReference>
<evidence type="ECO:0000256" key="13">
    <source>
        <dbReference type="ARBA" id="ARBA00023004"/>
    </source>
</evidence>
<keyword evidence="8 17" id="KW-0812">Transmembrane</keyword>
<dbReference type="CTD" id="4519"/>
<reference evidence="20" key="1">
    <citation type="journal article" date="1993" name="Genetics">
        <title>Molecular characterization of lengthy mitochondrial DNA duplications from the parasitic nematode Romanomermis culicivorax.</title>
        <authorList>
            <person name="Azevedo J.L."/>
            <person name="Hyman B.C."/>
        </authorList>
    </citation>
    <scope>NUCLEOTIDE SEQUENCE</scope>
</reference>
<sequence length="362" mass="42767">MNFLMNKSLKITLFSPMNLNYWWNIGSLLIMLMFIQILSGFLLTLFYDNSETSFKSLWLIHIEVFFGSMLHYVHLNFSSFIFLFIYLHLIKGFVYNSYLNLKLVWMLGWLILILLMMISFLGYVLPWGQMSLWGATVITNLLSTLPWGQQLVQWIWGGYFVSIITLKLFFSIHFMAPVFLLVMIFFHMIVLHYSGSSNPLGFFNNLIKLEFSLNYLMKDFLNFLMILILFIFSLVYSFKLSDPENFILANSMISPIHIQPEWYFLQYYAILRAIPSKLGGVILFFLSLLSIFLMVYMNCLVLNFNKMVKSMNFNFILINIILMWLGGKPVESPYLEISQILSLIYFLWFLMMSMLFKIMKSK</sequence>